<dbReference type="InterPro" id="IPR000719">
    <property type="entry name" value="Prot_kinase_dom"/>
</dbReference>
<evidence type="ECO:0000256" key="14">
    <source>
        <dbReference type="ARBA" id="ARBA00022840"/>
    </source>
</evidence>
<evidence type="ECO:0000256" key="6">
    <source>
        <dbReference type="ARBA" id="ARBA00022475"/>
    </source>
</evidence>
<dbReference type="Proteomes" id="UP000008311">
    <property type="component" value="Unassembled WGS sequence"/>
</dbReference>
<keyword evidence="6" id="KW-1003">Cell membrane</keyword>
<keyword evidence="7" id="KW-0723">Serine/threonine-protein kinase</keyword>
<keyword evidence="25" id="KW-1185">Reference proteome</keyword>
<proteinExistence type="inferred from homology"/>
<evidence type="ECO:0000256" key="13">
    <source>
        <dbReference type="ARBA" id="ARBA00022777"/>
    </source>
</evidence>
<dbReference type="CDD" id="cd06899">
    <property type="entry name" value="lectin_legume_LecRK_Arcelin_ConA"/>
    <property type="match status" value="1"/>
</dbReference>
<dbReference type="PROSITE" id="PS00108">
    <property type="entry name" value="PROTEIN_KINASE_ST"/>
    <property type="match status" value="1"/>
</dbReference>
<evidence type="ECO:0000256" key="15">
    <source>
        <dbReference type="ARBA" id="ARBA00022989"/>
    </source>
</evidence>
<comment type="similarity">
    <text evidence="2">Belongs to the leguminous lectin family.</text>
</comment>
<feature type="transmembrane region" description="Helical" evidence="21">
    <location>
        <begin position="272"/>
        <end position="295"/>
    </location>
</feature>
<dbReference type="PROSITE" id="PS00307">
    <property type="entry name" value="LECTIN_LEGUME_BETA"/>
    <property type="match status" value="1"/>
</dbReference>
<evidence type="ECO:0000256" key="12">
    <source>
        <dbReference type="ARBA" id="ARBA00022741"/>
    </source>
</evidence>
<dbReference type="eggNOG" id="ENOG502R5Z1">
    <property type="taxonomic scope" value="Eukaryota"/>
</dbReference>
<dbReference type="InterPro" id="IPR008271">
    <property type="entry name" value="Ser/Thr_kinase_AS"/>
</dbReference>
<protein>
    <recommendedName>
        <fullName evidence="5">non-specific serine/threonine protein kinase</fullName>
        <ecNumber evidence="5">2.7.11.1</ecNumber>
    </recommendedName>
</protein>
<feature type="chain" id="PRO_5002889285" description="non-specific serine/threonine protein kinase" evidence="22">
    <location>
        <begin position="21"/>
        <end position="651"/>
    </location>
</feature>
<evidence type="ECO:0000256" key="21">
    <source>
        <dbReference type="SAM" id="Phobius"/>
    </source>
</evidence>
<sequence length="651" mass="73186">MNTRLINLLLGFLFLQPFVAHPFSFNISNFKPDANDIIYEGDATIVDGGINLVSTSNLEFRVGHASYAKDINLWNSSTGNPSDFTTHFSFTVNKSNKTPFSDGFVFFIAPLSYQFPSRNSSGGYLGLFNSSMMQNQIVAVEFDTFPNREWDPPYAHVGINSGSLSSNTFVRWDVNSISGKPADAWISYNATTKNLSVFWTYQKDVVYMSNSTVSYIIDLMKILPQQVKIGFSASTGVFYQQNTITSWQFNTNMASSEVDIPRRKEKAARKKIGIAVGAGGFSLLILVIVIGYILVVRRRRNKNHASRSGYEVDSPFNDYLQRDAFPKRFCYKQLETATNKFADDMRLGRGGSGQVYKGMLNDIRSVVAVKRISSEFVDSEKLFMNEVKIISRLIHRNLVQFIGWCHEQGNLLLVFDYMPNGSLDTHLFGNRRALPWQVRYKIAIDIASAIHYLHEDAGQCVLHRDIKSANVLLDADFTTKLGDFGVAKLVDPRLRTQKTGVVGTYGYLAPEYAYEGRASKESDMFSFGIVALELACGRRTYQDGGEHMPLAKWVWQLHLAGNILNASDERLSSDFNREEMECLLKVGLWCAHPKEKERLKAGQVIKILKFEVPLPDIPDYAHDPTFPAPSSQLPQNDSPIPSMSSSIHLGR</sequence>
<dbReference type="Pfam" id="PF00069">
    <property type="entry name" value="Pkinase"/>
    <property type="match status" value="1"/>
</dbReference>
<dbReference type="InterPro" id="IPR011009">
    <property type="entry name" value="Kinase-like_dom_sf"/>
</dbReference>
<organism evidence="24 25">
    <name type="scientific">Ricinus communis</name>
    <name type="common">Castor bean</name>
    <dbReference type="NCBI Taxonomy" id="3988"/>
    <lineage>
        <taxon>Eukaryota</taxon>
        <taxon>Viridiplantae</taxon>
        <taxon>Streptophyta</taxon>
        <taxon>Embryophyta</taxon>
        <taxon>Tracheophyta</taxon>
        <taxon>Spermatophyta</taxon>
        <taxon>Magnoliopsida</taxon>
        <taxon>eudicotyledons</taxon>
        <taxon>Gunneridae</taxon>
        <taxon>Pentapetalae</taxon>
        <taxon>rosids</taxon>
        <taxon>fabids</taxon>
        <taxon>Malpighiales</taxon>
        <taxon>Euphorbiaceae</taxon>
        <taxon>Acalyphoideae</taxon>
        <taxon>Acalypheae</taxon>
        <taxon>Ricinus</taxon>
    </lineage>
</organism>
<keyword evidence="12 19" id="KW-0547">Nucleotide-binding</keyword>
<dbReference type="SUPFAM" id="SSF56112">
    <property type="entry name" value="Protein kinase-like (PK-like)"/>
    <property type="match status" value="1"/>
</dbReference>
<evidence type="ECO:0000256" key="4">
    <source>
        <dbReference type="ARBA" id="ARBA00010217"/>
    </source>
</evidence>
<dbReference type="PANTHER" id="PTHR27007">
    <property type="match status" value="1"/>
</dbReference>
<dbReference type="EC" id="2.7.11.1" evidence="5"/>
<evidence type="ECO:0000313" key="24">
    <source>
        <dbReference type="EMBL" id="EEF38275.1"/>
    </source>
</evidence>
<dbReference type="GO" id="GO:0004674">
    <property type="term" value="F:protein serine/threonine kinase activity"/>
    <property type="evidence" value="ECO:0007669"/>
    <property type="project" value="UniProtKB-KW"/>
</dbReference>
<name>B9SDJ6_RICCO</name>
<dbReference type="InterPro" id="IPR001220">
    <property type="entry name" value="Legume_lectin_dom"/>
</dbReference>
<dbReference type="PROSITE" id="PS50011">
    <property type="entry name" value="PROTEIN_KINASE_DOM"/>
    <property type="match status" value="1"/>
</dbReference>
<dbReference type="InterPro" id="IPR017441">
    <property type="entry name" value="Protein_kinase_ATP_BS"/>
</dbReference>
<feature type="region of interest" description="Disordered" evidence="20">
    <location>
        <begin position="621"/>
        <end position="651"/>
    </location>
</feature>
<reference evidence="25" key="1">
    <citation type="journal article" date="2010" name="Nat. Biotechnol.">
        <title>Draft genome sequence of the oilseed species Ricinus communis.</title>
        <authorList>
            <person name="Chan A.P."/>
            <person name="Crabtree J."/>
            <person name="Zhao Q."/>
            <person name="Lorenzi H."/>
            <person name="Orvis J."/>
            <person name="Puiu D."/>
            <person name="Melake-Berhan A."/>
            <person name="Jones K.M."/>
            <person name="Redman J."/>
            <person name="Chen G."/>
            <person name="Cahoon E.B."/>
            <person name="Gedil M."/>
            <person name="Stanke M."/>
            <person name="Haas B.J."/>
            <person name="Wortman J.R."/>
            <person name="Fraser-Liggett C.M."/>
            <person name="Ravel J."/>
            <person name="Rabinowicz P.D."/>
        </authorList>
    </citation>
    <scope>NUCLEOTIDE SEQUENCE [LARGE SCALE GENOMIC DNA]</scope>
    <source>
        <strain evidence="25">cv. Hale</strain>
    </source>
</reference>
<evidence type="ECO:0000256" key="9">
    <source>
        <dbReference type="ARBA" id="ARBA00022692"/>
    </source>
</evidence>
<evidence type="ECO:0000256" key="5">
    <source>
        <dbReference type="ARBA" id="ARBA00012513"/>
    </source>
</evidence>
<dbReference type="STRING" id="3988.B9SDJ6"/>
<evidence type="ECO:0000256" key="11">
    <source>
        <dbReference type="ARBA" id="ARBA00022734"/>
    </source>
</evidence>
<keyword evidence="18" id="KW-0325">Glycoprotein</keyword>
<evidence type="ECO:0000256" key="17">
    <source>
        <dbReference type="ARBA" id="ARBA00023170"/>
    </source>
</evidence>
<dbReference type="SMART" id="SM00220">
    <property type="entry name" value="S_TKc"/>
    <property type="match status" value="1"/>
</dbReference>
<evidence type="ECO:0000256" key="22">
    <source>
        <dbReference type="SAM" id="SignalP"/>
    </source>
</evidence>
<dbReference type="Gene3D" id="2.60.120.200">
    <property type="match status" value="1"/>
</dbReference>
<dbReference type="FunFam" id="1.10.510.10:FF:000522">
    <property type="entry name" value="L-type lectin-domain containing receptor kinase IX.1"/>
    <property type="match status" value="1"/>
</dbReference>
<dbReference type="Gene3D" id="1.10.510.10">
    <property type="entry name" value="Transferase(Phosphotransferase) domain 1"/>
    <property type="match status" value="1"/>
</dbReference>
<evidence type="ECO:0000256" key="10">
    <source>
        <dbReference type="ARBA" id="ARBA00022729"/>
    </source>
</evidence>
<feature type="domain" description="Protein kinase" evidence="23">
    <location>
        <begin position="341"/>
        <end position="626"/>
    </location>
</feature>
<accession>B9SDJ6</accession>
<dbReference type="InterPro" id="IPR050528">
    <property type="entry name" value="L-type_Lectin-RKs"/>
</dbReference>
<comment type="similarity">
    <text evidence="4">In the C-terminal section; belongs to the protein kinase superfamily. Ser/Thr protein kinase family.</text>
</comment>
<keyword evidence="15 21" id="KW-1133">Transmembrane helix</keyword>
<dbReference type="Gene3D" id="3.30.200.20">
    <property type="entry name" value="Phosphorylase Kinase, domain 1"/>
    <property type="match status" value="1"/>
</dbReference>
<dbReference type="GO" id="GO:0005886">
    <property type="term" value="C:plasma membrane"/>
    <property type="evidence" value="ECO:0000318"/>
    <property type="project" value="GO_Central"/>
</dbReference>
<evidence type="ECO:0000256" key="18">
    <source>
        <dbReference type="ARBA" id="ARBA00023180"/>
    </source>
</evidence>
<comment type="subcellular location">
    <subcellularLocation>
        <location evidence="1">Cell membrane</location>
        <topology evidence="1">Single-pass type I membrane protein</topology>
    </subcellularLocation>
</comment>
<evidence type="ECO:0000256" key="7">
    <source>
        <dbReference type="ARBA" id="ARBA00022527"/>
    </source>
</evidence>
<feature type="binding site" evidence="19">
    <location>
        <position position="370"/>
    </location>
    <ligand>
        <name>ATP</name>
        <dbReference type="ChEBI" id="CHEBI:30616"/>
    </ligand>
</feature>
<dbReference type="PROSITE" id="PS00107">
    <property type="entry name" value="PROTEIN_KINASE_ATP"/>
    <property type="match status" value="1"/>
</dbReference>
<evidence type="ECO:0000256" key="16">
    <source>
        <dbReference type="ARBA" id="ARBA00023136"/>
    </source>
</evidence>
<evidence type="ECO:0000256" key="19">
    <source>
        <dbReference type="PROSITE-ProRule" id="PRU10141"/>
    </source>
</evidence>
<dbReference type="InParanoid" id="B9SDJ6"/>
<keyword evidence="14 19" id="KW-0067">ATP-binding</keyword>
<keyword evidence="11" id="KW-0430">Lectin</keyword>
<dbReference type="GO" id="GO:0005524">
    <property type="term" value="F:ATP binding"/>
    <property type="evidence" value="ECO:0007669"/>
    <property type="project" value="UniProtKB-UniRule"/>
</dbReference>
<evidence type="ECO:0000256" key="8">
    <source>
        <dbReference type="ARBA" id="ARBA00022679"/>
    </source>
</evidence>
<keyword evidence="13 24" id="KW-0418">Kinase</keyword>
<keyword evidence="9 21" id="KW-0812">Transmembrane</keyword>
<gene>
    <name evidence="24" type="ORF">RCOM_0419710</name>
</gene>
<keyword evidence="16 21" id="KW-0472">Membrane</keyword>
<dbReference type="Pfam" id="PF00139">
    <property type="entry name" value="Lectin_legB"/>
    <property type="match status" value="1"/>
</dbReference>
<dbReference type="InterPro" id="IPR013320">
    <property type="entry name" value="ConA-like_dom_sf"/>
</dbReference>
<evidence type="ECO:0000259" key="23">
    <source>
        <dbReference type="PROSITE" id="PS50011"/>
    </source>
</evidence>
<comment type="similarity">
    <text evidence="3">In the N-terminal section; belongs to the leguminous lectin family.</text>
</comment>
<dbReference type="InterPro" id="IPR019825">
    <property type="entry name" value="Lectin_legB_Mn/Ca_BS"/>
</dbReference>
<dbReference type="EMBL" id="EQ973928">
    <property type="protein sequence ID" value="EEF38275.1"/>
    <property type="molecule type" value="Genomic_DNA"/>
</dbReference>
<feature type="signal peptide" evidence="22">
    <location>
        <begin position="1"/>
        <end position="20"/>
    </location>
</feature>
<dbReference type="AlphaFoldDB" id="B9SDJ6"/>
<evidence type="ECO:0000313" key="25">
    <source>
        <dbReference type="Proteomes" id="UP000008311"/>
    </source>
</evidence>
<dbReference type="FunFam" id="3.30.200.20:FF:000178">
    <property type="entry name" value="serine/threonine-protein kinase PBS1-like"/>
    <property type="match status" value="1"/>
</dbReference>
<evidence type="ECO:0000256" key="20">
    <source>
        <dbReference type="SAM" id="MobiDB-lite"/>
    </source>
</evidence>
<evidence type="ECO:0000256" key="1">
    <source>
        <dbReference type="ARBA" id="ARBA00004251"/>
    </source>
</evidence>
<evidence type="ECO:0000256" key="2">
    <source>
        <dbReference type="ARBA" id="ARBA00007606"/>
    </source>
</evidence>
<keyword evidence="8 24" id="KW-0808">Transferase</keyword>
<feature type="compositionally biased region" description="Polar residues" evidence="20">
    <location>
        <begin position="628"/>
        <end position="651"/>
    </location>
</feature>
<evidence type="ECO:0000256" key="3">
    <source>
        <dbReference type="ARBA" id="ARBA00008536"/>
    </source>
</evidence>
<dbReference type="CDD" id="cd14066">
    <property type="entry name" value="STKc_IRAK"/>
    <property type="match status" value="1"/>
</dbReference>
<dbReference type="GO" id="GO:0030246">
    <property type="term" value="F:carbohydrate binding"/>
    <property type="evidence" value="ECO:0007669"/>
    <property type="project" value="UniProtKB-KW"/>
</dbReference>
<keyword evidence="10 22" id="KW-0732">Signal</keyword>
<dbReference type="SUPFAM" id="SSF49899">
    <property type="entry name" value="Concanavalin A-like lectins/glucanases"/>
    <property type="match status" value="1"/>
</dbReference>
<keyword evidence="17" id="KW-0675">Receptor</keyword>